<organism evidence="2">
    <name type="scientific">Octopus bimaculoides</name>
    <name type="common">California two-spotted octopus</name>
    <dbReference type="NCBI Taxonomy" id="37653"/>
    <lineage>
        <taxon>Eukaryota</taxon>
        <taxon>Metazoa</taxon>
        <taxon>Spiralia</taxon>
        <taxon>Lophotrochozoa</taxon>
        <taxon>Mollusca</taxon>
        <taxon>Cephalopoda</taxon>
        <taxon>Coleoidea</taxon>
        <taxon>Octopodiformes</taxon>
        <taxon>Octopoda</taxon>
        <taxon>Incirrata</taxon>
        <taxon>Octopodidae</taxon>
        <taxon>Octopus</taxon>
    </lineage>
</organism>
<protein>
    <submittedName>
        <fullName evidence="2">Uncharacterized protein</fullName>
    </submittedName>
</protein>
<keyword evidence="1" id="KW-0812">Transmembrane</keyword>
<name>A0A0L8GI42_OCTBM</name>
<dbReference type="EMBL" id="KQ421724">
    <property type="protein sequence ID" value="KOF76662.1"/>
    <property type="molecule type" value="Genomic_DNA"/>
</dbReference>
<evidence type="ECO:0000313" key="2">
    <source>
        <dbReference type="EMBL" id="KOF76662.1"/>
    </source>
</evidence>
<keyword evidence="1" id="KW-0472">Membrane</keyword>
<gene>
    <name evidence="2" type="ORF">OCBIM_22033083mg</name>
</gene>
<dbReference type="AlphaFoldDB" id="A0A0L8GI42"/>
<reference evidence="2" key="1">
    <citation type="submission" date="2015-07" db="EMBL/GenBank/DDBJ databases">
        <title>MeaNS - Measles Nucleotide Surveillance Program.</title>
        <authorList>
            <person name="Tran T."/>
            <person name="Druce J."/>
        </authorList>
    </citation>
    <scope>NUCLEOTIDE SEQUENCE</scope>
    <source>
        <strain evidence="2">UCB-OBI-ISO-001</strain>
        <tissue evidence="2">Gonad</tissue>
    </source>
</reference>
<proteinExistence type="predicted"/>
<evidence type="ECO:0000256" key="1">
    <source>
        <dbReference type="SAM" id="Phobius"/>
    </source>
</evidence>
<keyword evidence="1" id="KW-1133">Transmembrane helix</keyword>
<feature type="transmembrane region" description="Helical" evidence="1">
    <location>
        <begin position="21"/>
        <end position="44"/>
    </location>
</feature>
<accession>A0A0L8GI42</accession>
<sequence>MSSFRNYFLLIYNRNPQPSFCFLYMYILEYIYIYIFKTWIYLFYSHASYHNLCMTPTTWFWVHTELFA</sequence>